<dbReference type="Proteomes" id="UP000261284">
    <property type="component" value="Unassembled WGS sequence"/>
</dbReference>
<dbReference type="Pfam" id="PF16403">
    <property type="entry name" value="Bact_surface_Ig-like"/>
    <property type="match status" value="1"/>
</dbReference>
<feature type="domain" description="Pesticidal crystal protein Cry22Aa Ig-like" evidence="1">
    <location>
        <begin position="47"/>
        <end position="114"/>
    </location>
</feature>
<dbReference type="InterPro" id="IPR032179">
    <property type="entry name" value="Cry22Aa_Ig-like"/>
</dbReference>
<accession>A0A3E1NDE6</accession>
<dbReference type="PROSITE" id="PS51257">
    <property type="entry name" value="PROKAR_LIPOPROTEIN"/>
    <property type="match status" value="1"/>
</dbReference>
<proteinExistence type="predicted"/>
<gene>
    <name evidence="2" type="ORF">DXN05_21885</name>
</gene>
<sequence length="218" mass="22935">MKQYTIQYLLFTITTALLLFGCNKENDVTQNDRTVGHSTITYYATVTLKGDPYMSIVKGGTFTDPGASAEAQGKDIPVTVSGSVDASTPGLYTLTYSAVNADGFAATATRTVAVLPVAETPGTDISGSYYYIASPSTLSSVVKLAEGFYSTSNCWSAATTIPCLFICTDGTNITMPVQPTGFGALNGTGTLDASGALTYVVTIPSQNINGTLRKWHKQ</sequence>
<organism evidence="2 3">
    <name type="scientific">Deminuibacter soli</name>
    <dbReference type="NCBI Taxonomy" id="2291815"/>
    <lineage>
        <taxon>Bacteria</taxon>
        <taxon>Pseudomonadati</taxon>
        <taxon>Bacteroidota</taxon>
        <taxon>Chitinophagia</taxon>
        <taxon>Chitinophagales</taxon>
        <taxon>Chitinophagaceae</taxon>
        <taxon>Deminuibacter</taxon>
    </lineage>
</organism>
<dbReference type="InterPro" id="IPR013783">
    <property type="entry name" value="Ig-like_fold"/>
</dbReference>
<keyword evidence="3" id="KW-1185">Reference proteome</keyword>
<dbReference type="Gene3D" id="2.60.40.10">
    <property type="entry name" value="Immunoglobulins"/>
    <property type="match status" value="1"/>
</dbReference>
<name>A0A3E1NDE6_9BACT</name>
<evidence type="ECO:0000259" key="1">
    <source>
        <dbReference type="Pfam" id="PF16403"/>
    </source>
</evidence>
<protein>
    <submittedName>
        <fullName evidence="2">DUF5011 domain-containing protein</fullName>
    </submittedName>
</protein>
<evidence type="ECO:0000313" key="2">
    <source>
        <dbReference type="EMBL" id="RFM25986.1"/>
    </source>
</evidence>
<dbReference type="AlphaFoldDB" id="A0A3E1NDE6"/>
<dbReference type="EMBL" id="QTJU01000012">
    <property type="protein sequence ID" value="RFM25986.1"/>
    <property type="molecule type" value="Genomic_DNA"/>
</dbReference>
<dbReference type="RefSeq" id="WP_116849434.1">
    <property type="nucleotide sequence ID" value="NZ_QTJU01000012.1"/>
</dbReference>
<reference evidence="2 3" key="1">
    <citation type="submission" date="2018-08" db="EMBL/GenBank/DDBJ databases">
        <title>Chitinophagaceae sp. K23C18032701, a novel bacterium isolated from forest soil.</title>
        <authorList>
            <person name="Wang C."/>
        </authorList>
    </citation>
    <scope>NUCLEOTIDE SEQUENCE [LARGE SCALE GENOMIC DNA]</scope>
    <source>
        <strain evidence="2 3">K23C18032701</strain>
    </source>
</reference>
<dbReference type="OrthoDB" id="1423116at2"/>
<comment type="caution">
    <text evidence="2">The sequence shown here is derived from an EMBL/GenBank/DDBJ whole genome shotgun (WGS) entry which is preliminary data.</text>
</comment>
<evidence type="ECO:0000313" key="3">
    <source>
        <dbReference type="Proteomes" id="UP000261284"/>
    </source>
</evidence>